<dbReference type="Pfam" id="PF26079">
    <property type="entry name" value="Baseplate_J_C"/>
    <property type="match status" value="1"/>
</dbReference>
<dbReference type="RefSeq" id="WP_308457082.1">
    <property type="nucleotide sequence ID" value="NZ_JAJEQM010000021.1"/>
</dbReference>
<dbReference type="InterPro" id="IPR058531">
    <property type="entry name" value="Baseplate_J_M"/>
</dbReference>
<feature type="domain" description="Baseplate J-like central" evidence="3">
    <location>
        <begin position="183"/>
        <end position="253"/>
    </location>
</feature>
<gene>
    <name evidence="5" type="ORF">LKE05_12700</name>
</gene>
<comment type="similarity">
    <text evidence="1">Belongs to the Mu gp47/PBSX XkdT family.</text>
</comment>
<dbReference type="Pfam" id="PF26078">
    <property type="entry name" value="Baseplate_J_M"/>
    <property type="match status" value="1"/>
</dbReference>
<dbReference type="Proteomes" id="UP001198242">
    <property type="component" value="Unassembled WGS sequence"/>
</dbReference>
<dbReference type="InterPro" id="IPR058530">
    <property type="entry name" value="Baseplate_J-like_C"/>
</dbReference>
<evidence type="ECO:0000313" key="6">
    <source>
        <dbReference type="Proteomes" id="UP001198242"/>
    </source>
</evidence>
<dbReference type="PANTHER" id="PTHR37829:SF3">
    <property type="entry name" value="PROTEIN JAYE-RELATED"/>
    <property type="match status" value="1"/>
</dbReference>
<dbReference type="InterPro" id="IPR052399">
    <property type="entry name" value="Phage_Baseplate_Assmbl_Protein"/>
</dbReference>
<proteinExistence type="inferred from homology"/>
<evidence type="ECO:0000313" key="5">
    <source>
        <dbReference type="EMBL" id="MCC2211640.1"/>
    </source>
</evidence>
<protein>
    <submittedName>
        <fullName evidence="5">Baseplate J/gp47 family protein</fullName>
    </submittedName>
</protein>
<keyword evidence="6" id="KW-1185">Reference proteome</keyword>
<evidence type="ECO:0000259" key="4">
    <source>
        <dbReference type="Pfam" id="PF26079"/>
    </source>
</evidence>
<feature type="domain" description="Baseplate J-like C-terminal" evidence="4">
    <location>
        <begin position="259"/>
        <end position="340"/>
    </location>
</feature>
<organism evidence="5 6">
    <name type="scientific">Hominilimicola fabiformis</name>
    <dbReference type="NCBI Taxonomy" id="2885356"/>
    <lineage>
        <taxon>Bacteria</taxon>
        <taxon>Bacillati</taxon>
        <taxon>Bacillota</taxon>
        <taxon>Clostridia</taxon>
        <taxon>Eubacteriales</taxon>
        <taxon>Oscillospiraceae</taxon>
        <taxon>Hominilimicola</taxon>
    </lineage>
</organism>
<dbReference type="PANTHER" id="PTHR37829">
    <property type="entry name" value="PHAGE-LIKE ELEMENT PBSX PROTEIN XKDT"/>
    <property type="match status" value="1"/>
</dbReference>
<dbReference type="InterPro" id="IPR006949">
    <property type="entry name" value="Barrel_Baseplate_J-like"/>
</dbReference>
<dbReference type="Pfam" id="PF04865">
    <property type="entry name" value="Baseplate_J"/>
    <property type="match status" value="1"/>
</dbReference>
<name>A0AAE3E0F7_9FIRM</name>
<feature type="domain" description="Baseplate protein J-like barrel" evidence="2">
    <location>
        <begin position="81"/>
        <end position="161"/>
    </location>
</feature>
<evidence type="ECO:0000259" key="2">
    <source>
        <dbReference type="Pfam" id="PF04865"/>
    </source>
</evidence>
<dbReference type="AlphaFoldDB" id="A0AAE3E0F7"/>
<accession>A0AAE3E0F7</accession>
<evidence type="ECO:0000259" key="3">
    <source>
        <dbReference type="Pfam" id="PF26078"/>
    </source>
</evidence>
<reference evidence="5 6" key="1">
    <citation type="submission" date="2021-10" db="EMBL/GenBank/DDBJ databases">
        <title>Anaerobic single-cell dispensing facilitates the cultivation of human gut bacteria.</title>
        <authorList>
            <person name="Afrizal A."/>
        </authorList>
    </citation>
    <scope>NUCLEOTIDE SEQUENCE [LARGE SCALE GENOMIC DNA]</scope>
    <source>
        <strain evidence="5 6">CLA-AA-H232</strain>
    </source>
</reference>
<dbReference type="EMBL" id="JAJEQM010000021">
    <property type="protein sequence ID" value="MCC2211640.1"/>
    <property type="molecule type" value="Genomic_DNA"/>
</dbReference>
<sequence length="341" mass="36973">MTLDEIIEYMLSSVPEEYDISVGSFFYDLLYPVAEQIYLLQKRISRLSENTFAVTAEGEYLDRKTAEQNIVRKTSTYSKGTLLISGNRGEVILKGAKVAADNVLFEVNETVSIAENGSVEVGATCTVSGSAGNVKKGDINRFPITLPGITAVQNITDFTGGYDAESDADLLERYLEKVSRPNVSGNKYHYIEWAKEVSGVGDVKVIPLWNGAGTVKVVIVDADNRPAGSELISKVKEHIEENKPIGAEVTVVSASPVMINISVRLTSDNTSNIQTTVENVLKDYLSGEAIKKEYISYAKIGSLILSISGVEDYTDLKVNSGTENIKIADGAVPVLESVVLK</sequence>
<evidence type="ECO:0000256" key="1">
    <source>
        <dbReference type="ARBA" id="ARBA00038087"/>
    </source>
</evidence>
<comment type="caution">
    <text evidence="5">The sequence shown here is derived from an EMBL/GenBank/DDBJ whole genome shotgun (WGS) entry which is preliminary data.</text>
</comment>